<name>A0A6B0URC9_IXORI</name>
<keyword evidence="1" id="KW-0472">Membrane</keyword>
<accession>A0A6B0URC9</accession>
<evidence type="ECO:0000313" key="2">
    <source>
        <dbReference type="EMBL" id="MXU92263.1"/>
    </source>
</evidence>
<organism evidence="2">
    <name type="scientific">Ixodes ricinus</name>
    <name type="common">Common tick</name>
    <name type="synonym">Acarus ricinus</name>
    <dbReference type="NCBI Taxonomy" id="34613"/>
    <lineage>
        <taxon>Eukaryota</taxon>
        <taxon>Metazoa</taxon>
        <taxon>Ecdysozoa</taxon>
        <taxon>Arthropoda</taxon>
        <taxon>Chelicerata</taxon>
        <taxon>Arachnida</taxon>
        <taxon>Acari</taxon>
        <taxon>Parasitiformes</taxon>
        <taxon>Ixodida</taxon>
        <taxon>Ixodoidea</taxon>
        <taxon>Ixodidae</taxon>
        <taxon>Ixodinae</taxon>
        <taxon>Ixodes</taxon>
    </lineage>
</organism>
<keyword evidence="1" id="KW-0812">Transmembrane</keyword>
<proteinExistence type="predicted"/>
<keyword evidence="1" id="KW-1133">Transmembrane helix</keyword>
<feature type="transmembrane region" description="Helical" evidence="1">
    <location>
        <begin position="77"/>
        <end position="102"/>
    </location>
</feature>
<reference evidence="2" key="1">
    <citation type="submission" date="2019-12" db="EMBL/GenBank/DDBJ databases">
        <title>An insight into the sialome of adult female Ixodes ricinus ticks feeding for 6 days.</title>
        <authorList>
            <person name="Perner J."/>
            <person name="Ribeiro J.M.C."/>
        </authorList>
    </citation>
    <scope>NUCLEOTIDE SEQUENCE</scope>
    <source>
        <strain evidence="2">Semi-engorged</strain>
        <tissue evidence="2">Salivary glands</tissue>
    </source>
</reference>
<evidence type="ECO:0000256" key="1">
    <source>
        <dbReference type="SAM" id="Phobius"/>
    </source>
</evidence>
<sequence length="131" mass="13311">MASAIVSTTAAAGLARSGDESGAGSGAGALADSASVADAFVAGSGEAAFFSMAIFLAGLHTIFFLRPFLLPRPFTGFLLAMLATLALLHGTTFLASFCFPFFPTFLHASGFSLFGWSSASGRLLPSSLSFA</sequence>
<dbReference type="AlphaFoldDB" id="A0A6B0URC9"/>
<dbReference type="EMBL" id="GIFC01010180">
    <property type="protein sequence ID" value="MXU92263.1"/>
    <property type="molecule type" value="Transcribed_RNA"/>
</dbReference>
<feature type="transmembrane region" description="Helical" evidence="1">
    <location>
        <begin position="47"/>
        <end position="65"/>
    </location>
</feature>
<protein>
    <submittedName>
        <fullName evidence="2">Putative secreted protein</fullName>
    </submittedName>
</protein>